<proteinExistence type="predicted"/>
<feature type="non-terminal residue" evidence="2">
    <location>
        <position position="1"/>
    </location>
</feature>
<gene>
    <name evidence="2" type="ORF">BDV95DRAFT_490994</name>
</gene>
<keyword evidence="1" id="KW-0732">Signal</keyword>
<dbReference type="Gene3D" id="3.10.350.10">
    <property type="entry name" value="LysM domain"/>
    <property type="match status" value="1"/>
</dbReference>
<evidence type="ECO:0000313" key="2">
    <source>
        <dbReference type="EMBL" id="KAF2872967.1"/>
    </source>
</evidence>
<protein>
    <recommendedName>
        <fullName evidence="4">LysM domain-containing protein</fullName>
    </recommendedName>
</protein>
<evidence type="ECO:0000313" key="3">
    <source>
        <dbReference type="Proteomes" id="UP000481861"/>
    </source>
</evidence>
<dbReference type="Proteomes" id="UP000481861">
    <property type="component" value="Unassembled WGS sequence"/>
</dbReference>
<evidence type="ECO:0008006" key="4">
    <source>
        <dbReference type="Google" id="ProtNLM"/>
    </source>
</evidence>
<dbReference type="EMBL" id="JAADJZ010000008">
    <property type="protein sequence ID" value="KAF2872967.1"/>
    <property type="molecule type" value="Genomic_DNA"/>
</dbReference>
<reference evidence="2 3" key="1">
    <citation type="submission" date="2020-01" db="EMBL/GenBank/DDBJ databases">
        <authorList>
            <consortium name="DOE Joint Genome Institute"/>
            <person name="Haridas S."/>
            <person name="Albert R."/>
            <person name="Binder M."/>
            <person name="Bloem J."/>
            <person name="Labutti K."/>
            <person name="Salamov A."/>
            <person name="Andreopoulos B."/>
            <person name="Baker S.E."/>
            <person name="Barry K."/>
            <person name="Bills G."/>
            <person name="Bluhm B.H."/>
            <person name="Cannon C."/>
            <person name="Castanera R."/>
            <person name="Culley D.E."/>
            <person name="Daum C."/>
            <person name="Ezra D."/>
            <person name="Gonzalez J.B."/>
            <person name="Henrissat B."/>
            <person name="Kuo A."/>
            <person name="Liang C."/>
            <person name="Lipzen A."/>
            <person name="Lutzoni F."/>
            <person name="Magnuson J."/>
            <person name="Mondo S."/>
            <person name="Nolan M."/>
            <person name="Ohm R."/>
            <person name="Pangilinan J."/>
            <person name="Park H.-J.H."/>
            <person name="Ramirez L."/>
            <person name="Alfaro M."/>
            <person name="Sun H."/>
            <person name="Tritt A."/>
            <person name="Yoshinaga Y."/>
            <person name="Zwiers L.-H.L."/>
            <person name="Turgeon B.G."/>
            <person name="Goodwin S.B."/>
            <person name="Spatafora J.W."/>
            <person name="Crous P.W."/>
            <person name="Grigoriev I.V."/>
        </authorList>
    </citation>
    <scope>NUCLEOTIDE SEQUENCE [LARGE SCALE GENOMIC DNA]</scope>
    <source>
        <strain evidence="2 3">CBS 611.86</strain>
    </source>
</reference>
<dbReference type="InterPro" id="IPR036779">
    <property type="entry name" value="LysM_dom_sf"/>
</dbReference>
<dbReference type="GO" id="GO:0008061">
    <property type="term" value="F:chitin binding"/>
    <property type="evidence" value="ECO:0007669"/>
    <property type="project" value="InterPro"/>
</dbReference>
<dbReference type="OrthoDB" id="2281372at2759"/>
<dbReference type="InterPro" id="IPR052210">
    <property type="entry name" value="LysM1-like"/>
</dbReference>
<keyword evidence="3" id="KW-1185">Reference proteome</keyword>
<accession>A0A7C8IHD4</accession>
<comment type="caution">
    <text evidence="2">The sequence shown here is derived from an EMBL/GenBank/DDBJ whole genome shotgun (WGS) entry which is preliminary data.</text>
</comment>
<dbReference type="AlphaFoldDB" id="A0A7C8IHD4"/>
<evidence type="ECO:0000256" key="1">
    <source>
        <dbReference type="ARBA" id="ARBA00022729"/>
    </source>
</evidence>
<organism evidence="2 3">
    <name type="scientific">Massariosphaeria phaeospora</name>
    <dbReference type="NCBI Taxonomy" id="100035"/>
    <lineage>
        <taxon>Eukaryota</taxon>
        <taxon>Fungi</taxon>
        <taxon>Dikarya</taxon>
        <taxon>Ascomycota</taxon>
        <taxon>Pezizomycotina</taxon>
        <taxon>Dothideomycetes</taxon>
        <taxon>Pleosporomycetidae</taxon>
        <taxon>Pleosporales</taxon>
        <taxon>Pleosporales incertae sedis</taxon>
        <taxon>Massariosphaeria</taxon>
    </lineage>
</organism>
<dbReference type="PANTHER" id="PTHR34997">
    <property type="entry name" value="AM15"/>
    <property type="match status" value="1"/>
</dbReference>
<dbReference type="PANTHER" id="PTHR34997:SF2">
    <property type="entry name" value="LYSM DOMAIN-CONTAINING PROTEIN-RELATED"/>
    <property type="match status" value="1"/>
</dbReference>
<sequence>ATYMPDAGETCGTVVGRFQNFTATALYKWNPELGKECFGLQAYVPVCTGVTGYKYPGPVEGGAIWTPDQTPVPVQPGIVSNCTKFEYTDNTGKPYLRDMLSANGITKQQWNSWNFKTQDENKDWAAWAGYFSCVATQGLGFKA</sequence>
<name>A0A7C8IHD4_9PLEO</name>